<proteinExistence type="predicted"/>
<evidence type="ECO:0000313" key="2">
    <source>
        <dbReference type="Proteomes" id="UP000229344"/>
    </source>
</evidence>
<reference evidence="2" key="1">
    <citation type="submission" date="2017-09" db="EMBL/GenBank/DDBJ databases">
        <title>Depth-based differentiation of microbial function through sediment-hosted aquifers and enrichment of novel symbionts in the deep terrestrial subsurface.</title>
        <authorList>
            <person name="Probst A.J."/>
            <person name="Ladd B."/>
            <person name="Jarett J.K."/>
            <person name="Geller-Mcgrath D.E."/>
            <person name="Sieber C.M.K."/>
            <person name="Emerson J.B."/>
            <person name="Anantharaman K."/>
            <person name="Thomas B.C."/>
            <person name="Malmstrom R."/>
            <person name="Stieglmeier M."/>
            <person name="Klingl A."/>
            <person name="Woyke T."/>
            <person name="Ryan C.M."/>
            <person name="Banfield J.F."/>
        </authorList>
    </citation>
    <scope>NUCLEOTIDE SEQUENCE [LARGE SCALE GENOMIC DNA]</scope>
</reference>
<dbReference type="EMBL" id="PFBI01000006">
    <property type="protein sequence ID" value="PIR84461.1"/>
    <property type="molecule type" value="Genomic_DNA"/>
</dbReference>
<evidence type="ECO:0008006" key="3">
    <source>
        <dbReference type="Google" id="ProtNLM"/>
    </source>
</evidence>
<comment type="caution">
    <text evidence="1">The sequence shown here is derived from an EMBL/GenBank/DDBJ whole genome shotgun (WGS) entry which is preliminary data.</text>
</comment>
<name>A0A2H0UDJ5_9BACT</name>
<protein>
    <recommendedName>
        <fullName evidence="3">DUF3467 domain-containing protein</fullName>
    </recommendedName>
</protein>
<organism evidence="1 2">
    <name type="scientific">Candidatus Kaiserbacteria bacterium CG10_big_fil_rev_8_21_14_0_10_47_16</name>
    <dbReference type="NCBI Taxonomy" id="1974608"/>
    <lineage>
        <taxon>Bacteria</taxon>
        <taxon>Candidatus Kaiseribacteriota</taxon>
    </lineage>
</organism>
<dbReference type="AlphaFoldDB" id="A0A2H0UDJ5"/>
<sequence>MKPEDLQKAPKMFCENVMTAFTPEYFVMGLSSGNQANIYSFSPAHMKRLVQKLTHDLAEFEQKHGEITATWDPNIISPVQQINPPSKDS</sequence>
<dbReference type="Proteomes" id="UP000229344">
    <property type="component" value="Unassembled WGS sequence"/>
</dbReference>
<accession>A0A2H0UDJ5</accession>
<gene>
    <name evidence="1" type="ORF">COU16_02680</name>
</gene>
<evidence type="ECO:0000313" key="1">
    <source>
        <dbReference type="EMBL" id="PIR84461.1"/>
    </source>
</evidence>